<protein>
    <submittedName>
        <fullName evidence="1">Uncharacterized protein</fullName>
    </submittedName>
</protein>
<keyword evidence="2" id="KW-1185">Reference proteome</keyword>
<sequence>MGIFDWLWLAMLRQHVGRDTQTSARMREIRSPGLQRQSGLSVDVRTEIIDSPVLVDA</sequence>
<name>A0ABY0P077_9HYPH</name>
<reference evidence="1 2" key="1">
    <citation type="submission" date="2016-10" db="EMBL/GenBank/DDBJ databases">
        <authorList>
            <person name="Varghese N."/>
            <person name="Submissions S."/>
        </authorList>
    </citation>
    <scope>NUCLEOTIDE SEQUENCE [LARGE SCALE GENOMIC DNA]</scope>
    <source>
        <strain evidence="1 2">DSM 26672</strain>
    </source>
</reference>
<evidence type="ECO:0000313" key="1">
    <source>
        <dbReference type="EMBL" id="SDG52216.1"/>
    </source>
</evidence>
<dbReference type="EMBL" id="FNBZ01000004">
    <property type="protein sequence ID" value="SDG52216.1"/>
    <property type="molecule type" value="Genomic_DNA"/>
</dbReference>
<organism evidence="1 2">
    <name type="scientific">Bosea robiniae</name>
    <dbReference type="NCBI Taxonomy" id="1036780"/>
    <lineage>
        <taxon>Bacteria</taxon>
        <taxon>Pseudomonadati</taxon>
        <taxon>Pseudomonadota</taxon>
        <taxon>Alphaproteobacteria</taxon>
        <taxon>Hyphomicrobiales</taxon>
        <taxon>Boseaceae</taxon>
        <taxon>Bosea</taxon>
    </lineage>
</organism>
<comment type="caution">
    <text evidence="1">The sequence shown here is derived from an EMBL/GenBank/DDBJ whole genome shotgun (WGS) entry which is preliminary data.</text>
</comment>
<dbReference type="RefSeq" id="WP_170843400.1">
    <property type="nucleotide sequence ID" value="NZ_FNBZ01000004.1"/>
</dbReference>
<gene>
    <name evidence="1" type="ORF">SAMN05421844_104240</name>
</gene>
<proteinExistence type="predicted"/>
<accession>A0ABY0P077</accession>
<evidence type="ECO:0000313" key="2">
    <source>
        <dbReference type="Proteomes" id="UP000199468"/>
    </source>
</evidence>
<dbReference type="Proteomes" id="UP000199468">
    <property type="component" value="Unassembled WGS sequence"/>
</dbReference>